<dbReference type="InterPro" id="IPR011605">
    <property type="entry name" value="NusB_fam"/>
</dbReference>
<dbReference type="SUPFAM" id="SSF48013">
    <property type="entry name" value="NusB-like"/>
    <property type="match status" value="1"/>
</dbReference>
<dbReference type="GO" id="GO:0003723">
    <property type="term" value="F:RNA binding"/>
    <property type="evidence" value="ECO:0007669"/>
    <property type="project" value="UniProtKB-UniRule"/>
</dbReference>
<keyword evidence="5 6" id="KW-0804">Transcription</keyword>
<dbReference type="GO" id="GO:0006353">
    <property type="term" value="P:DNA-templated transcription termination"/>
    <property type="evidence" value="ECO:0007669"/>
    <property type="project" value="UniProtKB-UniRule"/>
</dbReference>
<sequence>MAEPAHGPSADPYRRRGTRFRSRRRAASLLFEAEMRSVDATELARERQELGALNAEIGEVSEFARSIVEGVDEHRTTIDDAISDHLDGWVLDRIPAVDRAILRVGAWELLYGPAETPRATIIDQAVLLTADIAAEKSMAYVNAVLDQIAGLAEHIKAAEAAVAAMDESSGAEPGEDSSASDDSAESAGDDDAPTTGA</sequence>
<dbReference type="HAMAP" id="MF_00073">
    <property type="entry name" value="NusB"/>
    <property type="match status" value="1"/>
</dbReference>
<keyword evidence="2 6" id="KW-0889">Transcription antitermination</keyword>
<keyword evidence="4 6" id="KW-0805">Transcription regulation</keyword>
<comment type="function">
    <text evidence="6">Involved in transcription antitermination. Required for transcription of ribosomal RNA (rRNA) genes. Binds specifically to the boxA antiterminator sequence of the ribosomal RNA (rrn) operons.</text>
</comment>
<reference evidence="9" key="2">
    <citation type="submission" date="2021-09" db="EMBL/GenBank/DDBJ databases">
        <authorList>
            <person name="Gilroy R."/>
        </authorList>
    </citation>
    <scope>NUCLEOTIDE SEQUENCE</scope>
    <source>
        <strain evidence="9">ChiGjej1B1-18357</strain>
    </source>
</reference>
<dbReference type="Gene3D" id="1.10.940.10">
    <property type="entry name" value="NusB-like"/>
    <property type="match status" value="1"/>
</dbReference>
<organism evidence="9 10">
    <name type="scientific">Dietzia timorensis</name>
    <dbReference type="NCBI Taxonomy" id="499555"/>
    <lineage>
        <taxon>Bacteria</taxon>
        <taxon>Bacillati</taxon>
        <taxon>Actinomycetota</taxon>
        <taxon>Actinomycetes</taxon>
        <taxon>Mycobacteriales</taxon>
        <taxon>Dietziaceae</taxon>
        <taxon>Dietzia</taxon>
    </lineage>
</organism>
<evidence type="ECO:0000256" key="4">
    <source>
        <dbReference type="ARBA" id="ARBA00023015"/>
    </source>
</evidence>
<dbReference type="NCBIfam" id="TIGR01951">
    <property type="entry name" value="nusB"/>
    <property type="match status" value="1"/>
</dbReference>
<evidence type="ECO:0000256" key="5">
    <source>
        <dbReference type="ARBA" id="ARBA00023163"/>
    </source>
</evidence>
<dbReference type="RefSeq" id="WP_303915738.1">
    <property type="nucleotide sequence ID" value="NZ_DYXM01000276.1"/>
</dbReference>
<comment type="similarity">
    <text evidence="1 6">Belongs to the NusB family.</text>
</comment>
<comment type="caution">
    <text evidence="9">The sequence shown here is derived from an EMBL/GenBank/DDBJ whole genome shotgun (WGS) entry which is preliminary data.</text>
</comment>
<evidence type="ECO:0000313" key="9">
    <source>
        <dbReference type="EMBL" id="HJE92179.1"/>
    </source>
</evidence>
<feature type="domain" description="NusB/RsmB/TIM44" evidence="8">
    <location>
        <begin position="22"/>
        <end position="149"/>
    </location>
</feature>
<evidence type="ECO:0000256" key="2">
    <source>
        <dbReference type="ARBA" id="ARBA00022814"/>
    </source>
</evidence>
<accession>A0A921JZG3</accession>
<dbReference type="GO" id="GO:0031564">
    <property type="term" value="P:transcription antitermination"/>
    <property type="evidence" value="ECO:0007669"/>
    <property type="project" value="UniProtKB-KW"/>
</dbReference>
<evidence type="ECO:0000256" key="7">
    <source>
        <dbReference type="SAM" id="MobiDB-lite"/>
    </source>
</evidence>
<proteinExistence type="inferred from homology"/>
<dbReference type="AlphaFoldDB" id="A0A921JZG3"/>
<gene>
    <name evidence="6 9" type="primary">nusB</name>
    <name evidence="9" type="ORF">K8V11_14360</name>
</gene>
<dbReference type="InterPro" id="IPR035926">
    <property type="entry name" value="NusB-like_sf"/>
</dbReference>
<evidence type="ECO:0000256" key="1">
    <source>
        <dbReference type="ARBA" id="ARBA00005952"/>
    </source>
</evidence>
<evidence type="ECO:0000256" key="6">
    <source>
        <dbReference type="HAMAP-Rule" id="MF_00073"/>
    </source>
</evidence>
<protein>
    <recommendedName>
        <fullName evidence="6">Transcription antitermination protein NusB</fullName>
    </recommendedName>
    <alternativeName>
        <fullName evidence="6">Antitermination factor NusB</fullName>
    </alternativeName>
</protein>
<reference evidence="9" key="1">
    <citation type="journal article" date="2021" name="PeerJ">
        <title>Extensive microbial diversity within the chicken gut microbiome revealed by metagenomics and culture.</title>
        <authorList>
            <person name="Gilroy R."/>
            <person name="Ravi A."/>
            <person name="Getino M."/>
            <person name="Pursley I."/>
            <person name="Horton D.L."/>
            <person name="Alikhan N.F."/>
            <person name="Baker D."/>
            <person name="Gharbi K."/>
            <person name="Hall N."/>
            <person name="Watson M."/>
            <person name="Adriaenssens E.M."/>
            <person name="Foster-Nyarko E."/>
            <person name="Jarju S."/>
            <person name="Secka A."/>
            <person name="Antonio M."/>
            <person name="Oren A."/>
            <person name="Chaudhuri R.R."/>
            <person name="La Ragione R."/>
            <person name="Hildebrand F."/>
            <person name="Pallen M.J."/>
        </authorList>
    </citation>
    <scope>NUCLEOTIDE SEQUENCE</scope>
    <source>
        <strain evidence="9">ChiGjej1B1-18357</strain>
    </source>
</reference>
<name>A0A921JZG3_9ACTN</name>
<dbReference type="Proteomes" id="UP000776650">
    <property type="component" value="Unassembled WGS sequence"/>
</dbReference>
<dbReference type="Pfam" id="PF01029">
    <property type="entry name" value="NusB"/>
    <property type="match status" value="1"/>
</dbReference>
<evidence type="ECO:0000313" key="10">
    <source>
        <dbReference type="Proteomes" id="UP000776650"/>
    </source>
</evidence>
<dbReference type="InterPro" id="IPR006027">
    <property type="entry name" value="NusB_RsmB_TIM44"/>
</dbReference>
<keyword evidence="3 6" id="KW-0694">RNA-binding</keyword>
<feature type="compositionally biased region" description="Acidic residues" evidence="7">
    <location>
        <begin position="173"/>
        <end position="197"/>
    </location>
</feature>
<feature type="region of interest" description="Disordered" evidence="7">
    <location>
        <begin position="162"/>
        <end position="197"/>
    </location>
</feature>
<evidence type="ECO:0000256" key="3">
    <source>
        <dbReference type="ARBA" id="ARBA00022884"/>
    </source>
</evidence>
<dbReference type="EMBL" id="DYXM01000276">
    <property type="protein sequence ID" value="HJE92179.1"/>
    <property type="molecule type" value="Genomic_DNA"/>
</dbReference>
<evidence type="ECO:0000259" key="8">
    <source>
        <dbReference type="Pfam" id="PF01029"/>
    </source>
</evidence>